<dbReference type="CDD" id="cd04280">
    <property type="entry name" value="ZnMc_astacin_like"/>
    <property type="match status" value="1"/>
</dbReference>
<dbReference type="SUPFAM" id="SSF55486">
    <property type="entry name" value="Metalloproteases ('zincins'), catalytic domain"/>
    <property type="match status" value="1"/>
</dbReference>
<dbReference type="SMART" id="SM00235">
    <property type="entry name" value="ZnMc"/>
    <property type="match status" value="1"/>
</dbReference>
<dbReference type="InterPro" id="IPR034035">
    <property type="entry name" value="Astacin-like_dom"/>
</dbReference>
<dbReference type="InterPro" id="IPR006026">
    <property type="entry name" value="Peptidase_Metallo"/>
</dbReference>
<dbReference type="PANTHER" id="PTHR10127">
    <property type="entry name" value="DISCOIDIN, CUB, EGF, LAMININ , AND ZINC METALLOPROTEASE DOMAIN CONTAINING"/>
    <property type="match status" value="1"/>
</dbReference>
<evidence type="ECO:0000256" key="7">
    <source>
        <dbReference type="ARBA" id="ARBA00023145"/>
    </source>
</evidence>
<evidence type="ECO:0000313" key="14">
    <source>
        <dbReference type="Proteomes" id="UP001445076"/>
    </source>
</evidence>
<dbReference type="EMBL" id="JARKIK010000070">
    <property type="protein sequence ID" value="KAK8728820.1"/>
    <property type="molecule type" value="Genomic_DNA"/>
</dbReference>
<feature type="non-terminal residue" evidence="13">
    <location>
        <position position="1"/>
    </location>
</feature>
<keyword evidence="2 10" id="KW-0479">Metal-binding</keyword>
<dbReference type="EC" id="3.4.24.-" evidence="11"/>
<evidence type="ECO:0000256" key="10">
    <source>
        <dbReference type="PROSITE-ProRule" id="PRU01211"/>
    </source>
</evidence>
<protein>
    <recommendedName>
        <fullName evidence="11">Metalloendopeptidase</fullName>
        <ecNumber evidence="11">3.4.24.-</ecNumber>
    </recommendedName>
</protein>
<comment type="cofactor">
    <cofactor evidence="10 11">
        <name>Zn(2+)</name>
        <dbReference type="ChEBI" id="CHEBI:29105"/>
    </cofactor>
    <text evidence="10 11">Binds 1 zinc ion per subunit.</text>
</comment>
<keyword evidence="4 10" id="KW-0378">Hydrolase</keyword>
<feature type="active site" evidence="10">
    <location>
        <position position="130"/>
    </location>
</feature>
<sequence>TGKEWTPASLINPDELGDYFEGDIKGPVPEILRNGLIDEKYRWVDGVVTYEFDSLFADDLRAVVQKAMDEYAVLTSDCITFVERTTEDDYILFTHDNEDGCHSYVGKVGGSQQINYPDWCLASYGSVQHEMYHALGFHHEQSRTDRDDYVTIMWENIESGYEHNFNKYSADVISGFGEDYDYGSVMHYSAYAFSANNEKTIVTLDPDAVIGQREHLSEVDVRKLMNMYKC</sequence>
<evidence type="ECO:0000256" key="1">
    <source>
        <dbReference type="ARBA" id="ARBA00022670"/>
    </source>
</evidence>
<evidence type="ECO:0000256" key="2">
    <source>
        <dbReference type="ARBA" id="ARBA00022723"/>
    </source>
</evidence>
<organism evidence="13 14">
    <name type="scientific">Cherax quadricarinatus</name>
    <name type="common">Australian red claw crayfish</name>
    <dbReference type="NCBI Taxonomy" id="27406"/>
    <lineage>
        <taxon>Eukaryota</taxon>
        <taxon>Metazoa</taxon>
        <taxon>Ecdysozoa</taxon>
        <taxon>Arthropoda</taxon>
        <taxon>Crustacea</taxon>
        <taxon>Multicrustacea</taxon>
        <taxon>Malacostraca</taxon>
        <taxon>Eumalacostraca</taxon>
        <taxon>Eucarida</taxon>
        <taxon>Decapoda</taxon>
        <taxon>Pleocyemata</taxon>
        <taxon>Astacidea</taxon>
        <taxon>Parastacoidea</taxon>
        <taxon>Parastacidae</taxon>
        <taxon>Cherax</taxon>
    </lineage>
</organism>
<dbReference type="InterPro" id="IPR024079">
    <property type="entry name" value="MetalloPept_cat_dom_sf"/>
</dbReference>
<dbReference type="PANTHER" id="PTHR10127:SF780">
    <property type="entry name" value="METALLOENDOPEPTIDASE"/>
    <property type="match status" value="1"/>
</dbReference>
<reference evidence="13 14" key="1">
    <citation type="journal article" date="2024" name="BMC Genomics">
        <title>Genome assembly of redclaw crayfish (Cherax quadricarinatus) provides insights into its immune adaptation and hypoxia tolerance.</title>
        <authorList>
            <person name="Liu Z."/>
            <person name="Zheng J."/>
            <person name="Li H."/>
            <person name="Fang K."/>
            <person name="Wang S."/>
            <person name="He J."/>
            <person name="Zhou D."/>
            <person name="Weng S."/>
            <person name="Chi M."/>
            <person name="Gu Z."/>
            <person name="He J."/>
            <person name="Li F."/>
            <person name="Wang M."/>
        </authorList>
    </citation>
    <scope>NUCLEOTIDE SEQUENCE [LARGE SCALE GENOMIC DNA]</scope>
    <source>
        <strain evidence="13">ZL_2023a</strain>
    </source>
</reference>
<dbReference type="Proteomes" id="UP001445076">
    <property type="component" value="Unassembled WGS sequence"/>
</dbReference>
<evidence type="ECO:0000256" key="6">
    <source>
        <dbReference type="ARBA" id="ARBA00023049"/>
    </source>
</evidence>
<evidence type="ECO:0000256" key="11">
    <source>
        <dbReference type="RuleBase" id="RU361183"/>
    </source>
</evidence>
<keyword evidence="6 10" id="KW-0482">Metalloprotease</keyword>
<gene>
    <name evidence="13" type="ORF">OTU49_008952</name>
</gene>
<keyword evidence="1 10" id="KW-0645">Protease</keyword>
<evidence type="ECO:0000256" key="8">
    <source>
        <dbReference type="ARBA" id="ARBA00023157"/>
    </source>
</evidence>
<dbReference type="GO" id="GO:0008270">
    <property type="term" value="F:zinc ion binding"/>
    <property type="evidence" value="ECO:0007669"/>
    <property type="project" value="UniProtKB-UniRule"/>
</dbReference>
<dbReference type="InterPro" id="IPR001506">
    <property type="entry name" value="Peptidase_M12A"/>
</dbReference>
<evidence type="ECO:0000256" key="9">
    <source>
        <dbReference type="ARBA" id="ARBA00023180"/>
    </source>
</evidence>
<keyword evidence="5 10" id="KW-0862">Zinc</keyword>
<dbReference type="Gene3D" id="3.40.390.10">
    <property type="entry name" value="Collagenase (Catalytic Domain)"/>
    <property type="match status" value="1"/>
</dbReference>
<dbReference type="FunFam" id="3.40.390.10:FF:000015">
    <property type="entry name" value="Meprin A subunit"/>
    <property type="match status" value="1"/>
</dbReference>
<comment type="caution">
    <text evidence="10">Lacks conserved residue(s) required for the propagation of feature annotation.</text>
</comment>
<evidence type="ECO:0000259" key="12">
    <source>
        <dbReference type="PROSITE" id="PS51864"/>
    </source>
</evidence>
<keyword evidence="3" id="KW-0732">Signal</keyword>
<keyword evidence="9" id="KW-0325">Glycoprotein</keyword>
<feature type="binding site" evidence="10">
    <location>
        <position position="133"/>
    </location>
    <ligand>
        <name>Zn(2+)</name>
        <dbReference type="ChEBI" id="CHEBI:29105"/>
        <note>catalytic</note>
    </ligand>
</feature>
<dbReference type="PRINTS" id="PR00480">
    <property type="entry name" value="ASTACIN"/>
</dbReference>
<feature type="binding site" evidence="10">
    <location>
        <position position="129"/>
    </location>
    <ligand>
        <name>Zn(2+)</name>
        <dbReference type="ChEBI" id="CHEBI:29105"/>
        <note>catalytic</note>
    </ligand>
</feature>
<name>A0AAW0WB79_CHEQU</name>
<dbReference type="PROSITE" id="PS51864">
    <property type="entry name" value="ASTACIN"/>
    <property type="match status" value="1"/>
</dbReference>
<keyword evidence="7" id="KW-0865">Zymogen</keyword>
<dbReference type="AlphaFoldDB" id="A0AAW0WB79"/>
<keyword evidence="8" id="KW-1015">Disulfide bond</keyword>
<evidence type="ECO:0000256" key="3">
    <source>
        <dbReference type="ARBA" id="ARBA00022729"/>
    </source>
</evidence>
<keyword evidence="14" id="KW-1185">Reference proteome</keyword>
<dbReference type="GO" id="GO:0004222">
    <property type="term" value="F:metalloendopeptidase activity"/>
    <property type="evidence" value="ECO:0007669"/>
    <property type="project" value="UniProtKB-UniRule"/>
</dbReference>
<feature type="domain" description="Peptidase M12A" evidence="12">
    <location>
        <begin position="34"/>
        <end position="230"/>
    </location>
</feature>
<proteinExistence type="predicted"/>
<dbReference type="GO" id="GO:0006508">
    <property type="term" value="P:proteolysis"/>
    <property type="evidence" value="ECO:0007669"/>
    <property type="project" value="UniProtKB-KW"/>
</dbReference>
<dbReference type="Pfam" id="PF01400">
    <property type="entry name" value="Astacin"/>
    <property type="match status" value="1"/>
</dbReference>
<evidence type="ECO:0000256" key="4">
    <source>
        <dbReference type="ARBA" id="ARBA00022801"/>
    </source>
</evidence>
<evidence type="ECO:0000313" key="13">
    <source>
        <dbReference type="EMBL" id="KAK8728820.1"/>
    </source>
</evidence>
<evidence type="ECO:0000256" key="5">
    <source>
        <dbReference type="ARBA" id="ARBA00022833"/>
    </source>
</evidence>
<feature type="binding site" evidence="10">
    <location>
        <position position="139"/>
    </location>
    <ligand>
        <name>Zn(2+)</name>
        <dbReference type="ChEBI" id="CHEBI:29105"/>
        <note>catalytic</note>
    </ligand>
</feature>
<comment type="caution">
    <text evidence="13">The sequence shown here is derived from an EMBL/GenBank/DDBJ whole genome shotgun (WGS) entry which is preliminary data.</text>
</comment>
<accession>A0AAW0WB79</accession>